<dbReference type="InterPro" id="IPR005180">
    <property type="entry name" value="DUF302"/>
</dbReference>
<dbReference type="AlphaFoldDB" id="A0A1W6K4S8"/>
<dbReference type="Gene3D" id="3.30.310.70">
    <property type="entry name" value="TT1751-like domain"/>
    <property type="match status" value="1"/>
</dbReference>
<dbReference type="SUPFAM" id="SSF103247">
    <property type="entry name" value="TT1751-like"/>
    <property type="match status" value="1"/>
</dbReference>
<organism evidence="3 4">
    <name type="scientific">Marinobacter salarius</name>
    <dbReference type="NCBI Taxonomy" id="1420917"/>
    <lineage>
        <taxon>Bacteria</taxon>
        <taxon>Pseudomonadati</taxon>
        <taxon>Pseudomonadota</taxon>
        <taxon>Gammaproteobacteria</taxon>
        <taxon>Pseudomonadales</taxon>
        <taxon>Marinobacteraceae</taxon>
        <taxon>Marinobacter</taxon>
    </lineage>
</organism>
<name>A0A1W6K4S8_9GAMM</name>
<reference evidence="3 4" key="1">
    <citation type="submission" date="2017-04" db="EMBL/GenBank/DDBJ databases">
        <title>Genome Sequence of Marinobacter salarius strain SMR5 Isolated from a culture of the Diatom Skeletonema marinoi.</title>
        <authorList>
            <person name="Topel M."/>
            <person name="Pinder M.I.M."/>
            <person name="Johansson O.N."/>
            <person name="Kourtchenko O."/>
            <person name="Godhe A."/>
            <person name="Clarke A.K."/>
        </authorList>
    </citation>
    <scope>NUCLEOTIDE SEQUENCE [LARGE SCALE GENOMIC DNA]</scope>
    <source>
        <strain evidence="3 4">SMR5</strain>
    </source>
</reference>
<dbReference type="PANTHER" id="PTHR38342">
    <property type="entry name" value="SLR5037 PROTEIN"/>
    <property type="match status" value="1"/>
</dbReference>
<dbReference type="CDD" id="cd14797">
    <property type="entry name" value="DUF302"/>
    <property type="match status" value="1"/>
</dbReference>
<evidence type="ECO:0000313" key="3">
    <source>
        <dbReference type="EMBL" id="ARM82387.1"/>
    </source>
</evidence>
<evidence type="ECO:0000259" key="2">
    <source>
        <dbReference type="Pfam" id="PF03625"/>
    </source>
</evidence>
<feature type="signal peptide" evidence="1">
    <location>
        <begin position="1"/>
        <end position="34"/>
    </location>
</feature>
<dbReference type="Pfam" id="PF03625">
    <property type="entry name" value="DUF302"/>
    <property type="match status" value="1"/>
</dbReference>
<sequence length="166" mass="18073">MLEWFDIPRRCVVKVWTRIPILAALLILPLAAVDADGADGMVTTQSNHSVAMTADKLVSTLKSKGMTVMNRINHTEGASKAGLELRPTEVVIFGNPKVGTPLMQCAQSVAIDLPQKALIWEDSEGTVWLGYNDPEYLKQRHDIEGCDQVIKKIEGALAGFAKAATE</sequence>
<keyword evidence="1" id="KW-0732">Signal</keyword>
<feature type="chain" id="PRO_5011986578" evidence="1">
    <location>
        <begin position="35"/>
        <end position="166"/>
    </location>
</feature>
<feature type="domain" description="DUF302" evidence="2">
    <location>
        <begin position="72"/>
        <end position="134"/>
    </location>
</feature>
<evidence type="ECO:0000256" key="1">
    <source>
        <dbReference type="SAM" id="SignalP"/>
    </source>
</evidence>
<protein>
    <submittedName>
        <fullName evidence="3">Camphor resistance protein CrcB</fullName>
    </submittedName>
</protein>
<evidence type="ECO:0000313" key="4">
    <source>
        <dbReference type="Proteomes" id="UP000193100"/>
    </source>
</evidence>
<dbReference type="PANTHER" id="PTHR38342:SF2">
    <property type="entry name" value="INNER MEMBRANE OR EXPORTED"/>
    <property type="match status" value="1"/>
</dbReference>
<accession>A0A1W6K4S8</accession>
<dbReference type="Proteomes" id="UP000193100">
    <property type="component" value="Chromosome"/>
</dbReference>
<gene>
    <name evidence="3" type="ORF">MARSALSMR5_00286</name>
</gene>
<proteinExistence type="predicted"/>
<dbReference type="InterPro" id="IPR035923">
    <property type="entry name" value="TT1751-like_sf"/>
</dbReference>
<dbReference type="EMBL" id="CP020931">
    <property type="protein sequence ID" value="ARM82387.1"/>
    <property type="molecule type" value="Genomic_DNA"/>
</dbReference>